<evidence type="ECO:0000313" key="2">
    <source>
        <dbReference type="EMBL" id="OZS78804.1"/>
    </source>
</evidence>
<dbReference type="OrthoDB" id="9793465at2"/>
<evidence type="ECO:0000313" key="3">
    <source>
        <dbReference type="Proteomes" id="UP000217065"/>
    </source>
</evidence>
<gene>
    <name evidence="2" type="ORF">CF394_04500</name>
</gene>
<accession>A0A264W5G1</accession>
<organism evidence="2 3">
    <name type="scientific">Tetzosporium hominis</name>
    <dbReference type="NCBI Taxonomy" id="2020506"/>
    <lineage>
        <taxon>Bacteria</taxon>
        <taxon>Bacillati</taxon>
        <taxon>Bacillota</taxon>
        <taxon>Bacilli</taxon>
        <taxon>Bacillales</taxon>
        <taxon>Caryophanaceae</taxon>
        <taxon>Tetzosporium</taxon>
    </lineage>
</organism>
<name>A0A264W5G1_9BACL</name>
<proteinExistence type="inferred from homology"/>
<protein>
    <submittedName>
        <fullName evidence="2">Asp23/Gls24 family envelope stress response protein</fullName>
    </submittedName>
</protein>
<dbReference type="AlphaFoldDB" id="A0A264W5G1"/>
<dbReference type="PANTHER" id="PTHR34297">
    <property type="entry name" value="HYPOTHETICAL CYTOSOLIC PROTEIN-RELATED"/>
    <property type="match status" value="1"/>
</dbReference>
<evidence type="ECO:0000256" key="1">
    <source>
        <dbReference type="ARBA" id="ARBA00005721"/>
    </source>
</evidence>
<comment type="caution">
    <text evidence="2">The sequence shown here is derived from an EMBL/GenBank/DDBJ whole genome shotgun (WGS) entry which is preliminary data.</text>
</comment>
<keyword evidence="3" id="KW-1185">Reference proteome</keyword>
<dbReference type="EMBL" id="NOKQ01000187">
    <property type="protein sequence ID" value="OZS78804.1"/>
    <property type="molecule type" value="Genomic_DNA"/>
</dbReference>
<reference evidence="2 3" key="1">
    <citation type="submission" date="2017-07" db="EMBL/GenBank/DDBJ databases">
        <title>Tetzosporium hominis gen.nov. sp.nov.</title>
        <authorList>
            <person name="Tetz G."/>
            <person name="Tetz V."/>
        </authorList>
    </citation>
    <scope>NUCLEOTIDE SEQUENCE [LARGE SCALE GENOMIC DNA]</scope>
    <source>
        <strain evidence="2 3">VT-49</strain>
    </source>
</reference>
<comment type="similarity">
    <text evidence="1">Belongs to the asp23 family.</text>
</comment>
<sequence>MAETKDQEFFQMSSGKADLGTIQIAPEVITVIAGIAAHEVDGVAATRGNFAAGVVELLGKKVHGKGIKTDISSKGLFIDVFCTIRYGKSVPTIAQEVQQNVRQAIFNMTGLEVKEVNVHVTGIQFDTPETNQ</sequence>
<dbReference type="PANTHER" id="PTHR34297:SF1">
    <property type="entry name" value="ASP23_GLS24 FAMILY ENVELOPE STRESS RESPONSE PROTEIN"/>
    <property type="match status" value="1"/>
</dbReference>
<dbReference type="InterPro" id="IPR005531">
    <property type="entry name" value="Asp23"/>
</dbReference>
<dbReference type="Pfam" id="PF03780">
    <property type="entry name" value="Asp23"/>
    <property type="match status" value="1"/>
</dbReference>
<dbReference type="RefSeq" id="WP_094942038.1">
    <property type="nucleotide sequence ID" value="NZ_NOKQ01000187.1"/>
</dbReference>
<dbReference type="Proteomes" id="UP000217065">
    <property type="component" value="Unassembled WGS sequence"/>
</dbReference>